<protein>
    <submittedName>
        <fullName evidence="1">Uncharacterized protein</fullName>
    </submittedName>
</protein>
<reference evidence="1" key="2">
    <citation type="journal article" date="2021" name="PeerJ">
        <title>Extensive microbial diversity within the chicken gut microbiome revealed by metagenomics and culture.</title>
        <authorList>
            <person name="Gilroy R."/>
            <person name="Ravi A."/>
            <person name="Getino M."/>
            <person name="Pursley I."/>
            <person name="Horton D.L."/>
            <person name="Alikhan N.F."/>
            <person name="Baker D."/>
            <person name="Gharbi K."/>
            <person name="Hall N."/>
            <person name="Watson M."/>
            <person name="Adriaenssens E.M."/>
            <person name="Foster-Nyarko E."/>
            <person name="Jarju S."/>
            <person name="Secka A."/>
            <person name="Antonio M."/>
            <person name="Oren A."/>
            <person name="Chaudhuri R.R."/>
            <person name="La Ragione R."/>
            <person name="Hildebrand F."/>
            <person name="Pallen M.J."/>
        </authorList>
    </citation>
    <scope>NUCLEOTIDE SEQUENCE</scope>
    <source>
        <strain evidence="1">CHK195-11698</strain>
    </source>
</reference>
<reference evidence="1" key="1">
    <citation type="submission" date="2020-10" db="EMBL/GenBank/DDBJ databases">
        <authorList>
            <person name="Gilroy R."/>
        </authorList>
    </citation>
    <scope>NUCLEOTIDE SEQUENCE</scope>
    <source>
        <strain evidence="1">CHK195-11698</strain>
    </source>
</reference>
<evidence type="ECO:0000313" key="1">
    <source>
        <dbReference type="EMBL" id="HIU12898.1"/>
    </source>
</evidence>
<dbReference type="AlphaFoldDB" id="A0A9D1KYV1"/>
<dbReference type="Proteomes" id="UP000824175">
    <property type="component" value="Unassembled WGS sequence"/>
</dbReference>
<evidence type="ECO:0000313" key="2">
    <source>
        <dbReference type="Proteomes" id="UP000824175"/>
    </source>
</evidence>
<sequence>MGTYTEQLDHIIETISPEDDNYTEELMAVMASFREFGEALDAFIVDKGYKGDITDVKAKVAFIKSKFDQAGIQEYPRNMKKWFTDQVRIKDRQKDRRTIFQLCFAFELDVQESEAFCQKVCLQRGFDCHMIEEAVFYYAIKHHLSYNEAMDIIHQVPKPDQQPLDLKGDVLFTQTITKEIDRFQSSEELIAFFIDNLDQFGYNNATAYRTIHHLWDTIQGPQGLANKEREILFAQDKPKEAKKLSTWDIYMQILGFYEFDDDHSPLFAFQDRSLKPILKNNALLHPLAEDCFPDRQGLEHILRGAHKSNELVRKTMILLAFYVYWTKWCLKNRDATIITNAEDCQRCYYEMNHYLVEAGYPALYAGNPYDWIFLYAMQDDYPLDTFRYFMKELYVHNQNLLYPLADASEKPEA</sequence>
<comment type="caution">
    <text evidence="1">The sequence shown here is derived from an EMBL/GenBank/DDBJ whole genome shotgun (WGS) entry which is preliminary data.</text>
</comment>
<proteinExistence type="predicted"/>
<accession>A0A9D1KYV1</accession>
<organism evidence="1 2">
    <name type="scientific">Candidatus Fimiplasma intestinipullorum</name>
    <dbReference type="NCBI Taxonomy" id="2840825"/>
    <lineage>
        <taxon>Bacteria</taxon>
        <taxon>Bacillati</taxon>
        <taxon>Bacillota</taxon>
        <taxon>Clostridia</taxon>
        <taxon>Eubacteriales</taxon>
        <taxon>Candidatus Fimiplasma</taxon>
    </lineage>
</organism>
<gene>
    <name evidence="1" type="ORF">IAD15_02335</name>
</gene>
<name>A0A9D1KYV1_9FIRM</name>
<dbReference type="EMBL" id="DVMJ01000014">
    <property type="protein sequence ID" value="HIU12898.1"/>
    <property type="molecule type" value="Genomic_DNA"/>
</dbReference>